<keyword evidence="5" id="KW-1185">Reference proteome</keyword>
<keyword evidence="3" id="KW-0812">Transmembrane</keyword>
<dbReference type="STRING" id="1149755.A0A2J6R2F5"/>
<feature type="transmembrane region" description="Helical" evidence="3">
    <location>
        <begin position="49"/>
        <end position="71"/>
    </location>
</feature>
<dbReference type="PANTHER" id="PTHR33365">
    <property type="entry name" value="YALI0B05434P"/>
    <property type="match status" value="1"/>
</dbReference>
<dbReference type="Proteomes" id="UP000235786">
    <property type="component" value="Unassembled WGS sequence"/>
</dbReference>
<feature type="region of interest" description="Disordered" evidence="2">
    <location>
        <begin position="264"/>
        <end position="286"/>
    </location>
</feature>
<comment type="similarity">
    <text evidence="1">Belongs to the ustYa family.</text>
</comment>
<dbReference type="InterPro" id="IPR021765">
    <property type="entry name" value="UstYa-like"/>
</dbReference>
<dbReference type="AlphaFoldDB" id="A0A2J6R2F5"/>
<evidence type="ECO:0000256" key="2">
    <source>
        <dbReference type="SAM" id="MobiDB-lite"/>
    </source>
</evidence>
<keyword evidence="3" id="KW-0472">Membrane</keyword>
<dbReference type="EMBL" id="KZ613958">
    <property type="protein sequence ID" value="PMD32701.1"/>
    <property type="molecule type" value="Genomic_DNA"/>
</dbReference>
<dbReference type="PANTHER" id="PTHR33365:SF7">
    <property type="entry name" value="TAT PATHWAY SIGNAL SEQUENCE"/>
    <property type="match status" value="1"/>
</dbReference>
<gene>
    <name evidence="4" type="ORF">L207DRAFT_590394</name>
</gene>
<proteinExistence type="inferred from homology"/>
<evidence type="ECO:0000256" key="3">
    <source>
        <dbReference type="SAM" id="Phobius"/>
    </source>
</evidence>
<sequence>MAALTSEYSPVEDVDDAGSEELFLVRCEACGNPQSDPLSKSKATQHWRLLLIHVGAILFYSIVAILATYYFNTRNCHRQSLIYSPASTVIEYNAQIYSPSLLGDPEYFGWPSAQIDENWNLLLEPSSIHLTEAERQHYDPGTPIVQFPDGTYFGQLMVYKRLYQYINSEYYFPNLTDREEEMNRRHTEHCLGTLRQGIMCHGDVSVMPMVWGKHTSVPLGDFSNPHACVNFDRLHKWARSRAVTNALEPGVLVHPKLGPSFPSGHGTKIGFSDEDIDENGNIVKDD</sequence>
<reference evidence="4 5" key="1">
    <citation type="submission" date="2016-04" db="EMBL/GenBank/DDBJ databases">
        <title>A degradative enzymes factory behind the ericoid mycorrhizal symbiosis.</title>
        <authorList>
            <consortium name="DOE Joint Genome Institute"/>
            <person name="Martino E."/>
            <person name="Morin E."/>
            <person name="Grelet G."/>
            <person name="Kuo A."/>
            <person name="Kohler A."/>
            <person name="Daghino S."/>
            <person name="Barry K."/>
            <person name="Choi C."/>
            <person name="Cichocki N."/>
            <person name="Clum A."/>
            <person name="Copeland A."/>
            <person name="Hainaut M."/>
            <person name="Haridas S."/>
            <person name="Labutti K."/>
            <person name="Lindquist E."/>
            <person name="Lipzen A."/>
            <person name="Khouja H.-R."/>
            <person name="Murat C."/>
            <person name="Ohm R."/>
            <person name="Olson A."/>
            <person name="Spatafora J."/>
            <person name="Veneault-Fourrey C."/>
            <person name="Henrissat B."/>
            <person name="Grigoriev I."/>
            <person name="Martin F."/>
            <person name="Perotto S."/>
        </authorList>
    </citation>
    <scope>NUCLEOTIDE SEQUENCE [LARGE SCALE GENOMIC DNA]</scope>
    <source>
        <strain evidence="4 5">F</strain>
    </source>
</reference>
<organism evidence="4 5">
    <name type="scientific">Hyaloscypha variabilis (strain UAMH 11265 / GT02V1 / F)</name>
    <name type="common">Meliniomyces variabilis</name>
    <dbReference type="NCBI Taxonomy" id="1149755"/>
    <lineage>
        <taxon>Eukaryota</taxon>
        <taxon>Fungi</taxon>
        <taxon>Dikarya</taxon>
        <taxon>Ascomycota</taxon>
        <taxon>Pezizomycotina</taxon>
        <taxon>Leotiomycetes</taxon>
        <taxon>Helotiales</taxon>
        <taxon>Hyaloscyphaceae</taxon>
        <taxon>Hyaloscypha</taxon>
        <taxon>Hyaloscypha variabilis</taxon>
    </lineage>
</organism>
<dbReference type="GO" id="GO:0043386">
    <property type="term" value="P:mycotoxin biosynthetic process"/>
    <property type="evidence" value="ECO:0007669"/>
    <property type="project" value="InterPro"/>
</dbReference>
<name>A0A2J6R2F5_HYAVF</name>
<evidence type="ECO:0000256" key="1">
    <source>
        <dbReference type="ARBA" id="ARBA00035112"/>
    </source>
</evidence>
<keyword evidence="3" id="KW-1133">Transmembrane helix</keyword>
<evidence type="ECO:0000313" key="4">
    <source>
        <dbReference type="EMBL" id="PMD32701.1"/>
    </source>
</evidence>
<evidence type="ECO:0000313" key="5">
    <source>
        <dbReference type="Proteomes" id="UP000235786"/>
    </source>
</evidence>
<dbReference type="Pfam" id="PF11807">
    <property type="entry name" value="UstYa"/>
    <property type="match status" value="1"/>
</dbReference>
<accession>A0A2J6R2F5</accession>
<protein>
    <submittedName>
        <fullName evidence="4">Uncharacterized protein</fullName>
    </submittedName>
</protein>
<dbReference type="OrthoDB" id="3687641at2759"/>